<dbReference type="CDD" id="cd00093">
    <property type="entry name" value="HTH_XRE"/>
    <property type="match status" value="1"/>
</dbReference>
<proteinExistence type="predicted"/>
<protein>
    <submittedName>
        <fullName evidence="3">DNA-binding protein</fullName>
    </submittedName>
</protein>
<dbReference type="Proteomes" id="UP000251853">
    <property type="component" value="Unassembled WGS sequence"/>
</dbReference>
<evidence type="ECO:0000259" key="2">
    <source>
        <dbReference type="PROSITE" id="PS50943"/>
    </source>
</evidence>
<name>A0A2X2UC76_9FIRM</name>
<dbReference type="PANTHER" id="PTHR46797">
    <property type="entry name" value="HTH-TYPE TRANSCRIPTIONAL REGULATOR"/>
    <property type="match status" value="1"/>
</dbReference>
<dbReference type="EMBL" id="UAVW01000010">
    <property type="protein sequence ID" value="SQB14038.1"/>
    <property type="molecule type" value="Genomic_DNA"/>
</dbReference>
<dbReference type="GO" id="GO:0005829">
    <property type="term" value="C:cytosol"/>
    <property type="evidence" value="ECO:0007669"/>
    <property type="project" value="TreeGrafter"/>
</dbReference>
<sequence length="123" mass="13700">MKDHTCSITENIRRAREERGLTQEALAELAGISHSHLSKVESGSRTIGMKTYIKILEALEVVPVLVSEADGTEKSIELLSRFLCILKECPELELQFYLDTIESMKGSLSKIAFSNNDNDDKVA</sequence>
<dbReference type="AlphaFoldDB" id="A0A2X2UC76"/>
<dbReference type="Pfam" id="PF01381">
    <property type="entry name" value="HTH_3"/>
    <property type="match status" value="1"/>
</dbReference>
<feature type="domain" description="HTH cro/C1-type" evidence="2">
    <location>
        <begin position="12"/>
        <end position="65"/>
    </location>
</feature>
<evidence type="ECO:0000313" key="3">
    <source>
        <dbReference type="EMBL" id="SQB14038.1"/>
    </source>
</evidence>
<dbReference type="GO" id="GO:0003677">
    <property type="term" value="F:DNA binding"/>
    <property type="evidence" value="ECO:0007669"/>
    <property type="project" value="UniProtKB-KW"/>
</dbReference>
<dbReference type="InterPro" id="IPR050807">
    <property type="entry name" value="TransReg_Diox_bact_type"/>
</dbReference>
<accession>A0A2X2UC76</accession>
<dbReference type="PANTHER" id="PTHR46797:SF1">
    <property type="entry name" value="METHYLPHOSPHONATE SYNTHASE"/>
    <property type="match status" value="1"/>
</dbReference>
<dbReference type="InterPro" id="IPR001387">
    <property type="entry name" value="Cro/C1-type_HTH"/>
</dbReference>
<gene>
    <name evidence="3" type="ORF">NCTC11224_03074</name>
</gene>
<dbReference type="SUPFAM" id="SSF47413">
    <property type="entry name" value="lambda repressor-like DNA-binding domains"/>
    <property type="match status" value="1"/>
</dbReference>
<reference evidence="3 4" key="1">
    <citation type="submission" date="2018-06" db="EMBL/GenBank/DDBJ databases">
        <authorList>
            <consortium name="Pathogen Informatics"/>
            <person name="Doyle S."/>
        </authorList>
    </citation>
    <scope>NUCLEOTIDE SEQUENCE [LARGE SCALE GENOMIC DNA]</scope>
    <source>
        <strain evidence="3 4">NCTC11224</strain>
    </source>
</reference>
<dbReference type="PROSITE" id="PS50943">
    <property type="entry name" value="HTH_CROC1"/>
    <property type="match status" value="1"/>
</dbReference>
<evidence type="ECO:0000256" key="1">
    <source>
        <dbReference type="ARBA" id="ARBA00023125"/>
    </source>
</evidence>
<keyword evidence="4" id="KW-1185">Reference proteome</keyword>
<dbReference type="GO" id="GO:0003700">
    <property type="term" value="F:DNA-binding transcription factor activity"/>
    <property type="evidence" value="ECO:0007669"/>
    <property type="project" value="TreeGrafter"/>
</dbReference>
<dbReference type="InterPro" id="IPR010982">
    <property type="entry name" value="Lambda_DNA-bd_dom_sf"/>
</dbReference>
<dbReference type="SMART" id="SM00530">
    <property type="entry name" value="HTH_XRE"/>
    <property type="match status" value="1"/>
</dbReference>
<organism evidence="3 4">
    <name type="scientific">Enterocloster clostridioformis</name>
    <dbReference type="NCBI Taxonomy" id="1531"/>
    <lineage>
        <taxon>Bacteria</taxon>
        <taxon>Bacillati</taxon>
        <taxon>Bacillota</taxon>
        <taxon>Clostridia</taxon>
        <taxon>Lachnospirales</taxon>
        <taxon>Lachnospiraceae</taxon>
        <taxon>Enterocloster</taxon>
    </lineage>
</organism>
<dbReference type="RefSeq" id="WP_112482272.1">
    <property type="nucleotide sequence ID" value="NZ_JAIWZC010000001.1"/>
</dbReference>
<evidence type="ECO:0000313" key="4">
    <source>
        <dbReference type="Proteomes" id="UP000251853"/>
    </source>
</evidence>
<dbReference type="Gene3D" id="1.10.260.40">
    <property type="entry name" value="lambda repressor-like DNA-binding domains"/>
    <property type="match status" value="1"/>
</dbReference>
<keyword evidence="1 3" id="KW-0238">DNA-binding</keyword>